<name>A0A127KM96_9CAUD</name>
<proteinExistence type="predicted"/>
<dbReference type="RefSeq" id="YP_009301706.1">
    <property type="nucleotide sequence ID" value="NC_031235.1"/>
</dbReference>
<protein>
    <submittedName>
        <fullName evidence="1">Uncharacterized protein</fullName>
    </submittedName>
</protein>
<evidence type="ECO:0000313" key="2">
    <source>
        <dbReference type="Proteomes" id="UP000203157"/>
    </source>
</evidence>
<dbReference type="GeneID" id="29122709"/>
<dbReference type="Proteomes" id="UP000203157">
    <property type="component" value="Segment"/>
</dbReference>
<sequence length="98" mass="10941">MERSDLDFIRDTLVTALNEKRDGIIGDLFKLYEEVQNRPTIPSGNINITKDKVVVDGINYDQYNFNLTSEYVPAGGDFIVGGAGTDVISFGDYQSRED</sequence>
<reference evidence="1 2" key="1">
    <citation type="submission" date="2016-01" db="EMBL/GenBank/DDBJ databases">
        <title>The genomic content and context of auxiliary metabolic genes in marine cyanophages.</title>
        <authorList>
            <person name="Marston M.F."/>
            <person name="Martiny J.B.H."/>
            <person name="Crummett L.T."/>
        </authorList>
    </citation>
    <scope>NUCLEOTIDE SEQUENCE [LARGE SCALE GENOMIC DNA]</scope>
    <source>
        <strain evidence="1">RW_108_0702</strain>
    </source>
</reference>
<accession>A0A127KM96</accession>
<dbReference type="OrthoDB" id="28759at10239"/>
<evidence type="ECO:0000313" key="1">
    <source>
        <dbReference type="EMBL" id="AMO43213.1"/>
    </source>
</evidence>
<dbReference type="EMBL" id="KU594606">
    <property type="protein sequence ID" value="AMO43213.1"/>
    <property type="molecule type" value="Genomic_DNA"/>
</dbReference>
<gene>
    <name evidence="1" type="ORF">R1080702_207</name>
</gene>
<organism evidence="1 2">
    <name type="scientific">Cyanophage S-RIM32</name>
    <dbReference type="NCBI Taxonomy" id="1278479"/>
    <lineage>
        <taxon>Viruses</taxon>
        <taxon>Duplodnaviria</taxon>
        <taxon>Heunggongvirae</taxon>
        <taxon>Uroviricota</taxon>
        <taxon>Caudoviricetes</taxon>
        <taxon>Pantevenvirales</taxon>
        <taxon>Kyanoviridae</taxon>
        <taxon>Bristolvirus</taxon>
        <taxon>Bristolvirus rhodeisland</taxon>
    </lineage>
</organism>
<keyword evidence="2" id="KW-1185">Reference proteome</keyword>
<dbReference type="KEGG" id="vg:29122709"/>